<protein>
    <recommendedName>
        <fullName evidence="8">Peptidase M48 domain-containing protein</fullName>
    </recommendedName>
</protein>
<dbReference type="InterPro" id="IPR001915">
    <property type="entry name" value="Peptidase_M48"/>
</dbReference>
<organism evidence="9 10">
    <name type="scientific">Aliarcobacter cryaerophilus</name>
    <dbReference type="NCBI Taxonomy" id="28198"/>
    <lineage>
        <taxon>Bacteria</taxon>
        <taxon>Pseudomonadati</taxon>
        <taxon>Campylobacterota</taxon>
        <taxon>Epsilonproteobacteria</taxon>
        <taxon>Campylobacterales</taxon>
        <taxon>Arcobacteraceae</taxon>
        <taxon>Aliarcobacter</taxon>
    </lineage>
</organism>
<comment type="cofactor">
    <cofactor evidence="1">
        <name>Zn(2+)</name>
        <dbReference type="ChEBI" id="CHEBI:29105"/>
    </cofactor>
</comment>
<feature type="transmembrane region" description="Helical" evidence="7">
    <location>
        <begin position="55"/>
        <end position="77"/>
    </location>
</feature>
<evidence type="ECO:0000313" key="10">
    <source>
        <dbReference type="Proteomes" id="UP000239151"/>
    </source>
</evidence>
<dbReference type="Gene3D" id="3.30.2010.10">
    <property type="entry name" value="Metalloproteases ('zincins'), catalytic domain"/>
    <property type="match status" value="1"/>
</dbReference>
<keyword evidence="5" id="KW-0862">Zinc</keyword>
<sequence length="484" mass="57231">MKNLISYFINPILSILAIITISLNYLFIFVPFYIAIIPVVMYLKQNNIIYIPEFIFYYFIAGMFLLTLFYLFIDFLLGFSVKNLIKNTIEVKQIKDLAFHQELFEEILKKFNLNNVKFLLQENEEINAYAVATFGRKYLIITSGMIEHIQNSFELVNDRREAFKGLIGHELSHLINWDFLPDLILISGNHISLYTQNIILFLLQILKIIPFVGFILSELVYKLSSLIINIVQKFTNHIYILFNRFLGRLVEYRCDSQSAQILSWQTMYMTLYMLLPLNSSAYHSLYSTHPSTILRILNIYNKSSFKDKIDVKFIEKSFGLIALLFVTISFIYYIYYYPKLIDNFISIMHKKIVYIFNDIISFLNNFSTISINYSILQENSVYYFFIFILSISILLFIIFIYKRLIVNLKIQLIKNKVNTTNDTPLDILLLHAIENNEINTFIILLEKGANFNSKYFKGSIYYFAEKYNKNFIKYLKKIERLPNV</sequence>
<feature type="domain" description="Peptidase M48" evidence="8">
    <location>
        <begin position="101"/>
        <end position="299"/>
    </location>
</feature>
<feature type="transmembrane region" description="Helical" evidence="7">
    <location>
        <begin position="355"/>
        <end position="375"/>
    </location>
</feature>
<name>A0A2S9TBM4_9BACT</name>
<keyword evidence="2" id="KW-0645">Protease</keyword>
<evidence type="ECO:0000256" key="4">
    <source>
        <dbReference type="ARBA" id="ARBA00022801"/>
    </source>
</evidence>
<evidence type="ECO:0000256" key="5">
    <source>
        <dbReference type="ARBA" id="ARBA00022833"/>
    </source>
</evidence>
<keyword evidence="3" id="KW-0479">Metal-binding</keyword>
<dbReference type="Pfam" id="PF01435">
    <property type="entry name" value="Peptidase_M48"/>
    <property type="match status" value="1"/>
</dbReference>
<dbReference type="GO" id="GO:0004222">
    <property type="term" value="F:metalloendopeptidase activity"/>
    <property type="evidence" value="ECO:0007669"/>
    <property type="project" value="InterPro"/>
</dbReference>
<gene>
    <name evidence="9" type="ORF">CJ670_09170</name>
</gene>
<keyword evidence="7" id="KW-0812">Transmembrane</keyword>
<evidence type="ECO:0000256" key="6">
    <source>
        <dbReference type="ARBA" id="ARBA00023049"/>
    </source>
</evidence>
<evidence type="ECO:0000259" key="8">
    <source>
        <dbReference type="Pfam" id="PF01435"/>
    </source>
</evidence>
<dbReference type="GO" id="GO:0006508">
    <property type="term" value="P:proteolysis"/>
    <property type="evidence" value="ECO:0007669"/>
    <property type="project" value="UniProtKB-KW"/>
</dbReference>
<keyword evidence="4" id="KW-0378">Hydrolase</keyword>
<keyword evidence="7" id="KW-1133">Transmembrane helix</keyword>
<dbReference type="EMBL" id="NXGI01000026">
    <property type="protein sequence ID" value="PRM96233.1"/>
    <property type="molecule type" value="Genomic_DNA"/>
</dbReference>
<dbReference type="Proteomes" id="UP000239151">
    <property type="component" value="Unassembled WGS sequence"/>
</dbReference>
<accession>A0A2S9TBM4</accession>
<feature type="transmembrane region" description="Helical" evidence="7">
    <location>
        <begin position="198"/>
        <end position="216"/>
    </location>
</feature>
<proteinExistence type="predicted"/>
<evidence type="ECO:0000256" key="7">
    <source>
        <dbReference type="SAM" id="Phobius"/>
    </source>
</evidence>
<evidence type="ECO:0000256" key="2">
    <source>
        <dbReference type="ARBA" id="ARBA00022670"/>
    </source>
</evidence>
<keyword evidence="7" id="KW-0472">Membrane</keyword>
<feature type="transmembrane region" description="Helical" evidence="7">
    <location>
        <begin position="317"/>
        <end position="335"/>
    </location>
</feature>
<feature type="transmembrane region" description="Helical" evidence="7">
    <location>
        <begin position="12"/>
        <end position="43"/>
    </location>
</feature>
<evidence type="ECO:0000256" key="3">
    <source>
        <dbReference type="ARBA" id="ARBA00022723"/>
    </source>
</evidence>
<evidence type="ECO:0000256" key="1">
    <source>
        <dbReference type="ARBA" id="ARBA00001947"/>
    </source>
</evidence>
<keyword evidence="6" id="KW-0482">Metalloprotease</keyword>
<dbReference type="GO" id="GO:0046872">
    <property type="term" value="F:metal ion binding"/>
    <property type="evidence" value="ECO:0007669"/>
    <property type="project" value="UniProtKB-KW"/>
</dbReference>
<dbReference type="AlphaFoldDB" id="A0A2S9TBM4"/>
<reference evidence="9 10" key="1">
    <citation type="submission" date="2017-09" db="EMBL/GenBank/DDBJ databases">
        <title>Reassesment of A. cryaerophilus.</title>
        <authorList>
            <person name="Perez-Cataluna A."/>
            <person name="Collado L."/>
            <person name="Salgado O."/>
            <person name="Lefinanco V."/>
            <person name="Figueras M.J."/>
        </authorList>
    </citation>
    <scope>NUCLEOTIDE SEQUENCE [LARGE SCALE GENOMIC DNA]</scope>
    <source>
        <strain evidence="9 10">LMG 9065</strain>
    </source>
</reference>
<evidence type="ECO:0000313" key="9">
    <source>
        <dbReference type="EMBL" id="PRM96233.1"/>
    </source>
</evidence>
<feature type="transmembrane region" description="Helical" evidence="7">
    <location>
        <begin position="381"/>
        <end position="401"/>
    </location>
</feature>
<comment type="caution">
    <text evidence="9">The sequence shown here is derived from an EMBL/GenBank/DDBJ whole genome shotgun (WGS) entry which is preliminary data.</text>
</comment>